<feature type="region of interest" description="Disordered" evidence="1">
    <location>
        <begin position="385"/>
        <end position="410"/>
    </location>
</feature>
<proteinExistence type="predicted"/>
<dbReference type="EMBL" id="JAKNCJ010000010">
    <property type="protein sequence ID" value="MCL6424258.1"/>
    <property type="molecule type" value="Genomic_DNA"/>
</dbReference>
<evidence type="ECO:0000256" key="2">
    <source>
        <dbReference type="SAM" id="Phobius"/>
    </source>
</evidence>
<reference evidence="3" key="1">
    <citation type="submission" date="2022-02" db="EMBL/GenBank/DDBJ databases">
        <authorList>
            <person name="Lee M."/>
            <person name="Kim S.-J."/>
            <person name="Jung M.-Y."/>
        </authorList>
    </citation>
    <scope>NUCLEOTIDE SEQUENCE</scope>
    <source>
        <strain evidence="3">JHP9</strain>
    </source>
</reference>
<feature type="transmembrane region" description="Helical" evidence="2">
    <location>
        <begin position="354"/>
        <end position="380"/>
    </location>
</feature>
<keyword evidence="2" id="KW-0812">Transmembrane</keyword>
<accession>A0ABT0R2U5</accession>
<dbReference type="RefSeq" id="WP_249738340.1">
    <property type="nucleotide sequence ID" value="NZ_JAKNCJ010000010.1"/>
</dbReference>
<evidence type="ECO:0000313" key="4">
    <source>
        <dbReference type="Proteomes" id="UP001203761"/>
    </source>
</evidence>
<name>A0ABT0R2U5_9MICO</name>
<protein>
    <submittedName>
        <fullName evidence="3">DUF2330 domain-containing protein</fullName>
    </submittedName>
</protein>
<gene>
    <name evidence="3" type="ORF">Bequi_12860</name>
</gene>
<dbReference type="InterPro" id="IPR019283">
    <property type="entry name" value="DUF2330"/>
</dbReference>
<keyword evidence="2" id="KW-0472">Membrane</keyword>
<keyword evidence="2" id="KW-1133">Transmembrane helix</keyword>
<dbReference type="Pfam" id="PF10092">
    <property type="entry name" value="DUF2330"/>
    <property type="match status" value="1"/>
</dbReference>
<feature type="compositionally biased region" description="Basic and acidic residues" evidence="1">
    <location>
        <begin position="401"/>
        <end position="410"/>
    </location>
</feature>
<dbReference type="Proteomes" id="UP001203761">
    <property type="component" value="Unassembled WGS sequence"/>
</dbReference>
<keyword evidence="4" id="KW-1185">Reference proteome</keyword>
<evidence type="ECO:0000313" key="3">
    <source>
        <dbReference type="EMBL" id="MCL6424258.1"/>
    </source>
</evidence>
<evidence type="ECO:0000256" key="1">
    <source>
        <dbReference type="SAM" id="MobiDB-lite"/>
    </source>
</evidence>
<sequence>MTTITAPARRGLTARREGRIPSLLLGMLLVLATLGIGAASPAGACACGVVAVPGGSASAEVLAETAVLSRNSETGIETIVMGLDLDESVPGATLLMPTPGVPEVRAGSTSTLREMIAATAPREEIELDLWGKDDRYGNGSGVGAPAPTGSAVEVHSVQRIDDFDVVVLGGDAAGVTAWLGQNGFVLPGAVLQHLEQYAVEGWTFTAVRYAADADLSDESAPLRFDFPSAQLIYPMRLSQAASRDQEVHLFVIGESTVSRADASAGAQSVERPFLYDPAMLDWIWADETLRELVGVPGPDSGRYTSERPEVTEMIIQGAPETFTTDIVLEDDPDAEWTYPTYTTVRTVEIAGIPVGWLLVANGVIITGLLAALAVMAVLLAGSRGRGTGPRGAELKAATARAEAEHEAESR</sequence>
<comment type="caution">
    <text evidence="3">The sequence shown here is derived from an EMBL/GenBank/DDBJ whole genome shotgun (WGS) entry which is preliminary data.</text>
</comment>
<organism evidence="3 4">
    <name type="scientific">Brachybacterium equifaecis</name>
    <dbReference type="NCBI Taxonomy" id="2910770"/>
    <lineage>
        <taxon>Bacteria</taxon>
        <taxon>Bacillati</taxon>
        <taxon>Actinomycetota</taxon>
        <taxon>Actinomycetes</taxon>
        <taxon>Micrococcales</taxon>
        <taxon>Dermabacteraceae</taxon>
        <taxon>Brachybacterium</taxon>
    </lineage>
</organism>